<dbReference type="SMART" id="SM00248">
    <property type="entry name" value="ANK"/>
    <property type="match status" value="4"/>
</dbReference>
<dbReference type="Pfam" id="PF13637">
    <property type="entry name" value="Ank_4"/>
    <property type="match status" value="1"/>
</dbReference>
<feature type="compositionally biased region" description="Pro residues" evidence="4">
    <location>
        <begin position="203"/>
        <end position="213"/>
    </location>
</feature>
<accession>A0A7S4GEF4</accession>
<dbReference type="InterPro" id="IPR036770">
    <property type="entry name" value="Ankyrin_rpt-contain_sf"/>
</dbReference>
<evidence type="ECO:0008006" key="6">
    <source>
        <dbReference type="Google" id="ProtNLM"/>
    </source>
</evidence>
<keyword evidence="2 3" id="KW-0040">ANK repeat</keyword>
<feature type="compositionally biased region" description="Polar residues" evidence="4">
    <location>
        <begin position="273"/>
        <end position="285"/>
    </location>
</feature>
<name>A0A7S4GEF4_9EUGL</name>
<evidence type="ECO:0000256" key="4">
    <source>
        <dbReference type="SAM" id="MobiDB-lite"/>
    </source>
</evidence>
<evidence type="ECO:0000256" key="2">
    <source>
        <dbReference type="ARBA" id="ARBA00023043"/>
    </source>
</evidence>
<protein>
    <recommendedName>
        <fullName evidence="6">Ankyrin repeat domain-containing protein</fullName>
    </recommendedName>
</protein>
<keyword evidence="1" id="KW-0677">Repeat</keyword>
<organism evidence="5">
    <name type="scientific">Eutreptiella gymnastica</name>
    <dbReference type="NCBI Taxonomy" id="73025"/>
    <lineage>
        <taxon>Eukaryota</taxon>
        <taxon>Discoba</taxon>
        <taxon>Euglenozoa</taxon>
        <taxon>Euglenida</taxon>
        <taxon>Spirocuta</taxon>
        <taxon>Euglenophyceae</taxon>
        <taxon>Eutreptiales</taxon>
        <taxon>Eutreptiaceae</taxon>
        <taxon>Eutreptiella</taxon>
    </lineage>
</organism>
<dbReference type="Gene3D" id="1.25.40.20">
    <property type="entry name" value="Ankyrin repeat-containing domain"/>
    <property type="match status" value="1"/>
</dbReference>
<feature type="repeat" description="ANK" evidence="3">
    <location>
        <begin position="97"/>
        <end position="121"/>
    </location>
</feature>
<feature type="compositionally biased region" description="Low complexity" evidence="4">
    <location>
        <begin position="250"/>
        <end position="272"/>
    </location>
</feature>
<dbReference type="InterPro" id="IPR002110">
    <property type="entry name" value="Ankyrin_rpt"/>
</dbReference>
<dbReference type="PANTHER" id="PTHR24173">
    <property type="entry name" value="ANKYRIN REPEAT CONTAINING"/>
    <property type="match status" value="1"/>
</dbReference>
<gene>
    <name evidence="5" type="ORF">EGYM00163_LOCUS45730</name>
</gene>
<dbReference type="PROSITE" id="PS50297">
    <property type="entry name" value="ANK_REP_REGION"/>
    <property type="match status" value="1"/>
</dbReference>
<dbReference type="SUPFAM" id="SSF48403">
    <property type="entry name" value="Ankyrin repeat"/>
    <property type="match status" value="1"/>
</dbReference>
<evidence type="ECO:0000256" key="3">
    <source>
        <dbReference type="PROSITE-ProRule" id="PRU00023"/>
    </source>
</evidence>
<sequence>MADAAALKKQEALKYLQLEIREKGAHNQAVADRFIQAGKQGDVDAMQCLLDGGVDVNTIHNRTCSTALVQAASQNRVPAVEFLLQQPGIDINIPTGTGDTALVKASMKGNLDIVHMLLQSGKLTEADINVRDNNAYGALQYAAMHGQHEVLQALLLNPQTLAVNTSGTKDLTKDAKVHEIIDAYDLAGPEGLQRLLKGEPVEAPAPDPAPAPEPELDEPKPGGRPGPQASQAGLAKGTASPARRTAQGRPAPKAKPGAKPGAAPVKPAAKVASPTTKSPGLSSTRAAKKMVPP</sequence>
<evidence type="ECO:0000313" key="5">
    <source>
        <dbReference type="EMBL" id="CAE0834430.1"/>
    </source>
</evidence>
<evidence type="ECO:0000256" key="1">
    <source>
        <dbReference type="ARBA" id="ARBA00022737"/>
    </source>
</evidence>
<dbReference type="AlphaFoldDB" id="A0A7S4GEF4"/>
<dbReference type="PROSITE" id="PS50088">
    <property type="entry name" value="ANK_REPEAT"/>
    <property type="match status" value="1"/>
</dbReference>
<reference evidence="5" key="1">
    <citation type="submission" date="2021-01" db="EMBL/GenBank/DDBJ databases">
        <authorList>
            <person name="Corre E."/>
            <person name="Pelletier E."/>
            <person name="Niang G."/>
            <person name="Scheremetjew M."/>
            <person name="Finn R."/>
            <person name="Kale V."/>
            <person name="Holt S."/>
            <person name="Cochrane G."/>
            <person name="Meng A."/>
            <person name="Brown T."/>
            <person name="Cohen L."/>
        </authorList>
    </citation>
    <scope>NUCLEOTIDE SEQUENCE</scope>
    <source>
        <strain evidence="5">CCMP1594</strain>
    </source>
</reference>
<feature type="region of interest" description="Disordered" evidence="4">
    <location>
        <begin position="200"/>
        <end position="293"/>
    </location>
</feature>
<proteinExistence type="predicted"/>
<dbReference type="EMBL" id="HBJA01133122">
    <property type="protein sequence ID" value="CAE0834430.1"/>
    <property type="molecule type" value="Transcribed_RNA"/>
</dbReference>
<dbReference type="PANTHER" id="PTHR24173:SF74">
    <property type="entry name" value="ANKYRIN REPEAT DOMAIN-CONTAINING PROTEIN 16"/>
    <property type="match status" value="1"/>
</dbReference>